<evidence type="ECO:0000313" key="2">
    <source>
        <dbReference type="WBParaSite" id="TREG1_132610.1"/>
    </source>
</evidence>
<sequence length="94" mass="11280">MTVPELVSTNCRSLSNKMDYLQSLMYSTVYRNPGVLAIQETWLHQHYDDNLVSINGYKVFRQDRKSSKKKIWRRGSHFYKHKLVYIKSHLLQLF</sequence>
<dbReference type="SUPFAM" id="SSF56219">
    <property type="entry name" value="DNase I-like"/>
    <property type="match status" value="1"/>
</dbReference>
<name>A0AA85J6Q8_TRIRE</name>
<dbReference type="Gene3D" id="3.60.10.10">
    <property type="entry name" value="Endonuclease/exonuclease/phosphatase"/>
    <property type="match status" value="1"/>
</dbReference>
<dbReference type="Proteomes" id="UP000050795">
    <property type="component" value="Unassembled WGS sequence"/>
</dbReference>
<protein>
    <submittedName>
        <fullName evidence="2">Uncharacterized protein</fullName>
    </submittedName>
</protein>
<organism evidence="1 2">
    <name type="scientific">Trichobilharzia regenti</name>
    <name type="common">Nasal bird schistosome</name>
    <dbReference type="NCBI Taxonomy" id="157069"/>
    <lineage>
        <taxon>Eukaryota</taxon>
        <taxon>Metazoa</taxon>
        <taxon>Spiralia</taxon>
        <taxon>Lophotrochozoa</taxon>
        <taxon>Platyhelminthes</taxon>
        <taxon>Trematoda</taxon>
        <taxon>Digenea</taxon>
        <taxon>Strigeidida</taxon>
        <taxon>Schistosomatoidea</taxon>
        <taxon>Schistosomatidae</taxon>
        <taxon>Trichobilharzia</taxon>
    </lineage>
</organism>
<dbReference type="AlphaFoldDB" id="A0AA85J6Q8"/>
<keyword evidence="1" id="KW-1185">Reference proteome</keyword>
<evidence type="ECO:0000313" key="1">
    <source>
        <dbReference type="Proteomes" id="UP000050795"/>
    </source>
</evidence>
<accession>A0AA85J6Q8</accession>
<dbReference type="WBParaSite" id="TREG1_132610.1">
    <property type="protein sequence ID" value="TREG1_132610.1"/>
    <property type="gene ID" value="TREG1_132610"/>
</dbReference>
<reference evidence="2" key="2">
    <citation type="submission" date="2023-11" db="UniProtKB">
        <authorList>
            <consortium name="WormBaseParasite"/>
        </authorList>
    </citation>
    <scope>IDENTIFICATION</scope>
</reference>
<dbReference type="InterPro" id="IPR036691">
    <property type="entry name" value="Endo/exonu/phosph_ase_sf"/>
</dbReference>
<proteinExistence type="predicted"/>
<reference evidence="1" key="1">
    <citation type="submission" date="2022-06" db="EMBL/GenBank/DDBJ databases">
        <authorList>
            <person name="Berger JAMES D."/>
            <person name="Berger JAMES D."/>
        </authorList>
    </citation>
    <scope>NUCLEOTIDE SEQUENCE [LARGE SCALE GENOMIC DNA]</scope>
</reference>